<keyword evidence="2" id="KW-1185">Reference proteome</keyword>
<dbReference type="PANTHER" id="PTHR47163">
    <property type="entry name" value="DDE_TNP_IS1595 DOMAIN-CONTAINING PROTEIN"/>
    <property type="match status" value="1"/>
</dbReference>
<dbReference type="InterPro" id="IPR024445">
    <property type="entry name" value="Tnp_ISXO2-like"/>
</dbReference>
<sequence>MVLQHRKDRDYVGWRCNEKHCQKQLSAKTGTWFQGYQHPVRTMLLFMYAWSQKLTTLHFCRVALELPVGAAVKLNAAMRLVAEEWVLKNPVPVGGPGLMVEVDESCTTVAGCFPRRGSVRRYAHLCHQRERSGRINCSHGRLAGCYGLADEHYTHLRVNHSINFVDPVSGAHTQTVESLWSYAKQGNKARRGTHRCKLSSYLCELVWRRRLSRDEHPFEKILCAITELYPRVKRP</sequence>
<reference evidence="3" key="1">
    <citation type="submission" date="2019-12" db="UniProtKB">
        <authorList>
            <consortium name="WormBaseParasite"/>
        </authorList>
    </citation>
    <scope>IDENTIFICATION</scope>
</reference>
<dbReference type="InterPro" id="IPR053164">
    <property type="entry name" value="IS1016-like_transposase"/>
</dbReference>
<evidence type="ECO:0000313" key="3">
    <source>
        <dbReference type="WBParaSite" id="TMUE_3000011967.1"/>
    </source>
</evidence>
<protein>
    <submittedName>
        <fullName evidence="3">DDE_Tnp_IS1595 domain-containing protein</fullName>
    </submittedName>
</protein>
<dbReference type="SMART" id="SM01126">
    <property type="entry name" value="DDE_Tnp_IS1595"/>
    <property type="match status" value="1"/>
</dbReference>
<dbReference type="WBParaSite" id="TMUE_3000011967.1">
    <property type="protein sequence ID" value="TMUE_3000011967.1"/>
    <property type="gene ID" value="WBGene00301437"/>
</dbReference>
<accession>A0A5S6QYH7</accession>
<dbReference type="PANTHER" id="PTHR47163:SF2">
    <property type="entry name" value="SI:DKEY-17M8.2"/>
    <property type="match status" value="1"/>
</dbReference>
<evidence type="ECO:0000259" key="1">
    <source>
        <dbReference type="SMART" id="SM01126"/>
    </source>
</evidence>
<dbReference type="Proteomes" id="UP000046395">
    <property type="component" value="Unassembled WGS sequence"/>
</dbReference>
<proteinExistence type="predicted"/>
<dbReference type="STRING" id="70415.A0A5S6QYH7"/>
<evidence type="ECO:0000313" key="2">
    <source>
        <dbReference type="Proteomes" id="UP000046395"/>
    </source>
</evidence>
<feature type="domain" description="ISXO2-like transposase" evidence="1">
    <location>
        <begin position="92"/>
        <end position="210"/>
    </location>
</feature>
<organism evidence="2 3">
    <name type="scientific">Trichuris muris</name>
    <name type="common">Mouse whipworm</name>
    <dbReference type="NCBI Taxonomy" id="70415"/>
    <lineage>
        <taxon>Eukaryota</taxon>
        <taxon>Metazoa</taxon>
        <taxon>Ecdysozoa</taxon>
        <taxon>Nematoda</taxon>
        <taxon>Enoplea</taxon>
        <taxon>Dorylaimia</taxon>
        <taxon>Trichinellida</taxon>
        <taxon>Trichuridae</taxon>
        <taxon>Trichuris</taxon>
    </lineage>
</organism>
<dbReference type="AlphaFoldDB" id="A0A5S6QYH7"/>
<name>A0A5S6QYH7_TRIMR</name>